<evidence type="ECO:0000256" key="2">
    <source>
        <dbReference type="ARBA" id="ARBA00012438"/>
    </source>
</evidence>
<dbReference type="GeneID" id="83205067"/>
<dbReference type="GO" id="GO:0000155">
    <property type="term" value="F:phosphorelay sensor kinase activity"/>
    <property type="evidence" value="ECO:0007669"/>
    <property type="project" value="InterPro"/>
</dbReference>
<gene>
    <name evidence="9" type="ORF">N7468_008468</name>
</gene>
<dbReference type="Pfam" id="PF13426">
    <property type="entry name" value="PAS_9"/>
    <property type="match status" value="1"/>
</dbReference>
<dbReference type="PROSITE" id="PS50112">
    <property type="entry name" value="PAS"/>
    <property type="match status" value="1"/>
</dbReference>
<dbReference type="PROSITE" id="PS50109">
    <property type="entry name" value="HIS_KIN"/>
    <property type="match status" value="1"/>
</dbReference>
<sequence length="438" mass="48853">MPLDDQMLHLKLEDRQRGDVAQQITPPAEDEFNTLGAPSKSPGTAPTMPPIDSSLTRLYRRTPTPTILLDGSLRVVQTSDSHQALFRHPREILLGASIYEIPPRLIPAPDTPALSGMLGTAISTREVQTLDFVRIVDSDRSCSLRATPIFEDDALIYLTLEAQVHPRAEVEEQKNSALSDQAYLNATYKILVDTVKDYAIFMLDCRGHIATWNSGAAILKGYTAQEIIGKHFSVFYGREDRETDKPGRELTVCVQEGKVEDEGWRYRKDGTRFWANVMITAIHQLGRHVGFVKVTRDLTERKAAEQRLIDAFEESSKIKTDFLANMSHELRTPMNGMSLALTMLMGTGLTADQKEYASILEDSTSILLQVINDVLDYSKLSSGSFSLTTDVLDVPSVINAVTRNCRHSLKSGVALEKTVAPNFPLNIKGDPLRFRQIY</sequence>
<dbReference type="Pfam" id="PF00512">
    <property type="entry name" value="HisKA"/>
    <property type="match status" value="1"/>
</dbReference>
<dbReference type="CDD" id="cd00130">
    <property type="entry name" value="PAS"/>
    <property type="match status" value="2"/>
</dbReference>
<evidence type="ECO:0000259" key="8">
    <source>
        <dbReference type="PROSITE" id="PS50113"/>
    </source>
</evidence>
<accession>A0A9W9TID6</accession>
<dbReference type="SUPFAM" id="SSF47384">
    <property type="entry name" value="Homodimeric domain of signal transducing histidine kinase"/>
    <property type="match status" value="1"/>
</dbReference>
<name>A0A9W9TID6_9EURO</name>
<protein>
    <recommendedName>
        <fullName evidence="2">histidine kinase</fullName>
        <ecNumber evidence="2">2.7.13.3</ecNumber>
    </recommendedName>
</protein>
<dbReference type="PANTHER" id="PTHR43047">
    <property type="entry name" value="TWO-COMPONENT HISTIDINE PROTEIN KINASE"/>
    <property type="match status" value="1"/>
</dbReference>
<evidence type="ECO:0000313" key="10">
    <source>
        <dbReference type="Proteomes" id="UP001150941"/>
    </source>
</evidence>
<dbReference type="SUPFAM" id="SSF55785">
    <property type="entry name" value="PYP-like sensor domain (PAS domain)"/>
    <property type="match status" value="2"/>
</dbReference>
<reference evidence="9" key="2">
    <citation type="journal article" date="2023" name="IMA Fungus">
        <title>Comparative genomic study of the Penicillium genus elucidates a diverse pangenome and 15 lateral gene transfer events.</title>
        <authorList>
            <person name="Petersen C."/>
            <person name="Sorensen T."/>
            <person name="Nielsen M.R."/>
            <person name="Sondergaard T.E."/>
            <person name="Sorensen J.L."/>
            <person name="Fitzpatrick D.A."/>
            <person name="Frisvad J.C."/>
            <person name="Nielsen K.L."/>
        </authorList>
    </citation>
    <scope>NUCLEOTIDE SEQUENCE</scope>
    <source>
        <strain evidence="9">IBT 19713</strain>
    </source>
</reference>
<feature type="domain" description="PAS" evidence="7">
    <location>
        <begin position="200"/>
        <end position="242"/>
    </location>
</feature>
<dbReference type="OrthoDB" id="60033at2759"/>
<dbReference type="InterPro" id="IPR000700">
    <property type="entry name" value="PAS-assoc_C"/>
</dbReference>
<dbReference type="SMART" id="SM00091">
    <property type="entry name" value="PAS"/>
    <property type="match status" value="2"/>
</dbReference>
<dbReference type="InterPro" id="IPR000014">
    <property type="entry name" value="PAS"/>
</dbReference>
<dbReference type="CDD" id="cd00082">
    <property type="entry name" value="HisKA"/>
    <property type="match status" value="1"/>
</dbReference>
<dbReference type="Proteomes" id="UP001150941">
    <property type="component" value="Unassembled WGS sequence"/>
</dbReference>
<dbReference type="FunFam" id="3.30.450.20:FF:000136">
    <property type="entry name" value="Sensor histidine kinase/response regulator Fos-1"/>
    <property type="match status" value="1"/>
</dbReference>
<dbReference type="NCBIfam" id="TIGR00229">
    <property type="entry name" value="sensory_box"/>
    <property type="match status" value="1"/>
</dbReference>
<dbReference type="Gene3D" id="1.10.287.130">
    <property type="match status" value="1"/>
</dbReference>
<organism evidence="9 10">
    <name type="scientific">Penicillium chermesinum</name>
    <dbReference type="NCBI Taxonomy" id="63820"/>
    <lineage>
        <taxon>Eukaryota</taxon>
        <taxon>Fungi</taxon>
        <taxon>Dikarya</taxon>
        <taxon>Ascomycota</taxon>
        <taxon>Pezizomycotina</taxon>
        <taxon>Eurotiomycetes</taxon>
        <taxon>Eurotiomycetidae</taxon>
        <taxon>Eurotiales</taxon>
        <taxon>Aspergillaceae</taxon>
        <taxon>Penicillium</taxon>
    </lineage>
</organism>
<dbReference type="InterPro" id="IPR013656">
    <property type="entry name" value="PAS_4"/>
</dbReference>
<dbReference type="InterPro" id="IPR036097">
    <property type="entry name" value="HisK_dim/P_sf"/>
</dbReference>
<evidence type="ECO:0000313" key="9">
    <source>
        <dbReference type="EMBL" id="KAJ5223926.1"/>
    </source>
</evidence>
<comment type="caution">
    <text evidence="9">The sequence shown here is derived from an EMBL/GenBank/DDBJ whole genome shotgun (WGS) entry which is preliminary data.</text>
</comment>
<keyword evidence="10" id="KW-1185">Reference proteome</keyword>
<dbReference type="RefSeq" id="XP_058328109.1">
    <property type="nucleotide sequence ID" value="XM_058477764.1"/>
</dbReference>
<evidence type="ECO:0000256" key="1">
    <source>
        <dbReference type="ARBA" id="ARBA00000085"/>
    </source>
</evidence>
<comment type="catalytic activity">
    <reaction evidence="1">
        <text>ATP + protein L-histidine = ADP + protein N-phospho-L-histidine.</text>
        <dbReference type="EC" id="2.7.13.3"/>
    </reaction>
</comment>
<proteinExistence type="predicted"/>
<dbReference type="SMART" id="SM00388">
    <property type="entry name" value="HisKA"/>
    <property type="match status" value="1"/>
</dbReference>
<dbReference type="Gene3D" id="3.30.450.20">
    <property type="entry name" value="PAS domain"/>
    <property type="match status" value="2"/>
</dbReference>
<evidence type="ECO:0000256" key="4">
    <source>
        <dbReference type="ARBA" id="ARBA00022777"/>
    </source>
</evidence>
<keyword evidence="3" id="KW-0808">Transferase</keyword>
<dbReference type="PROSITE" id="PS50113">
    <property type="entry name" value="PAC"/>
    <property type="match status" value="1"/>
</dbReference>
<evidence type="ECO:0000256" key="3">
    <source>
        <dbReference type="ARBA" id="ARBA00022679"/>
    </source>
</evidence>
<dbReference type="EMBL" id="JAPQKS010000006">
    <property type="protein sequence ID" value="KAJ5223926.1"/>
    <property type="molecule type" value="Genomic_DNA"/>
</dbReference>
<evidence type="ECO:0000259" key="7">
    <source>
        <dbReference type="PROSITE" id="PS50112"/>
    </source>
</evidence>
<dbReference type="Pfam" id="PF08448">
    <property type="entry name" value="PAS_4"/>
    <property type="match status" value="1"/>
</dbReference>
<dbReference type="InterPro" id="IPR003661">
    <property type="entry name" value="HisK_dim/P_dom"/>
</dbReference>
<feature type="region of interest" description="Disordered" evidence="5">
    <location>
        <begin position="13"/>
        <end position="54"/>
    </location>
</feature>
<evidence type="ECO:0000256" key="5">
    <source>
        <dbReference type="SAM" id="MobiDB-lite"/>
    </source>
</evidence>
<reference evidence="9" key="1">
    <citation type="submission" date="2022-11" db="EMBL/GenBank/DDBJ databases">
        <authorList>
            <person name="Petersen C."/>
        </authorList>
    </citation>
    <scope>NUCLEOTIDE SEQUENCE</scope>
    <source>
        <strain evidence="9">IBT 19713</strain>
    </source>
</reference>
<feature type="domain" description="Histidine kinase" evidence="6">
    <location>
        <begin position="325"/>
        <end position="438"/>
    </location>
</feature>
<dbReference type="EC" id="2.7.13.3" evidence="2"/>
<feature type="domain" description="PAC" evidence="8">
    <location>
        <begin position="259"/>
        <end position="310"/>
    </location>
</feature>
<dbReference type="InterPro" id="IPR035965">
    <property type="entry name" value="PAS-like_dom_sf"/>
</dbReference>
<keyword evidence="4" id="KW-0418">Kinase</keyword>
<dbReference type="InterPro" id="IPR005467">
    <property type="entry name" value="His_kinase_dom"/>
</dbReference>
<evidence type="ECO:0000259" key="6">
    <source>
        <dbReference type="PROSITE" id="PS50109"/>
    </source>
</evidence>
<dbReference type="AlphaFoldDB" id="A0A9W9TID6"/>